<comment type="caution">
    <text evidence="10">The sequence shown here is derived from an EMBL/GenBank/DDBJ whole genome shotgun (WGS) entry which is preliminary data.</text>
</comment>
<dbReference type="PANTHER" id="PTHR30578">
    <property type="entry name" value="ELECTRON TRANSPORT COMPLEX PROTEIN RNFD"/>
    <property type="match status" value="1"/>
</dbReference>
<keyword evidence="6" id="KW-1278">Translocase</keyword>
<dbReference type="GO" id="GO:0055085">
    <property type="term" value="P:transmembrane transport"/>
    <property type="evidence" value="ECO:0007669"/>
    <property type="project" value="InterPro"/>
</dbReference>
<keyword evidence="5 9" id="KW-0812">Transmembrane</keyword>
<evidence type="ECO:0008006" key="12">
    <source>
        <dbReference type="Google" id="ProtNLM"/>
    </source>
</evidence>
<keyword evidence="4" id="KW-0288">FMN</keyword>
<dbReference type="AlphaFoldDB" id="A0A538TNJ2"/>
<evidence type="ECO:0000256" key="3">
    <source>
        <dbReference type="ARBA" id="ARBA00022630"/>
    </source>
</evidence>
<evidence type="ECO:0000256" key="5">
    <source>
        <dbReference type="ARBA" id="ARBA00022692"/>
    </source>
</evidence>
<feature type="transmembrane region" description="Helical" evidence="9">
    <location>
        <begin position="140"/>
        <end position="158"/>
    </location>
</feature>
<keyword evidence="1" id="KW-0813">Transport</keyword>
<dbReference type="PANTHER" id="PTHR30578:SF0">
    <property type="entry name" value="ION-TRANSLOCATING OXIDOREDUCTASE COMPLEX SUBUNIT D"/>
    <property type="match status" value="1"/>
</dbReference>
<organism evidence="10 11">
    <name type="scientific">Eiseniibacteriota bacterium</name>
    <dbReference type="NCBI Taxonomy" id="2212470"/>
    <lineage>
        <taxon>Bacteria</taxon>
        <taxon>Candidatus Eiseniibacteriota</taxon>
    </lineage>
</organism>
<evidence type="ECO:0000256" key="6">
    <source>
        <dbReference type="ARBA" id="ARBA00022967"/>
    </source>
</evidence>
<feature type="transmembrane region" description="Helical" evidence="9">
    <location>
        <begin position="20"/>
        <end position="38"/>
    </location>
</feature>
<feature type="transmembrane region" description="Helical" evidence="9">
    <location>
        <begin position="165"/>
        <end position="184"/>
    </location>
</feature>
<protein>
    <recommendedName>
        <fullName evidence="12">RnfABCDGE type electron transport complex subunit D</fullName>
    </recommendedName>
</protein>
<evidence type="ECO:0000256" key="7">
    <source>
        <dbReference type="ARBA" id="ARBA00022989"/>
    </source>
</evidence>
<evidence type="ECO:0000256" key="9">
    <source>
        <dbReference type="SAM" id="Phobius"/>
    </source>
</evidence>
<dbReference type="EMBL" id="VBOZ01000014">
    <property type="protein sequence ID" value="TMQ65175.1"/>
    <property type="molecule type" value="Genomic_DNA"/>
</dbReference>
<keyword evidence="7 9" id="KW-1133">Transmembrane helix</keyword>
<name>A0A538TNJ2_UNCEI</name>
<evidence type="ECO:0000256" key="2">
    <source>
        <dbReference type="ARBA" id="ARBA00022553"/>
    </source>
</evidence>
<keyword evidence="8 9" id="KW-0472">Membrane</keyword>
<gene>
    <name evidence="10" type="ORF">E6K79_05255</name>
</gene>
<dbReference type="Proteomes" id="UP000317691">
    <property type="component" value="Unassembled WGS sequence"/>
</dbReference>
<accession>A0A538TNJ2</accession>
<feature type="transmembrane region" description="Helical" evidence="9">
    <location>
        <begin position="89"/>
        <end position="106"/>
    </location>
</feature>
<keyword evidence="2" id="KW-0597">Phosphoprotein</keyword>
<dbReference type="GO" id="GO:0005886">
    <property type="term" value="C:plasma membrane"/>
    <property type="evidence" value="ECO:0007669"/>
    <property type="project" value="TreeGrafter"/>
</dbReference>
<evidence type="ECO:0000256" key="8">
    <source>
        <dbReference type="ARBA" id="ARBA00023136"/>
    </source>
</evidence>
<evidence type="ECO:0000313" key="11">
    <source>
        <dbReference type="Proteomes" id="UP000317691"/>
    </source>
</evidence>
<evidence type="ECO:0000313" key="10">
    <source>
        <dbReference type="EMBL" id="TMQ65175.1"/>
    </source>
</evidence>
<reference evidence="10 11" key="1">
    <citation type="journal article" date="2019" name="Nat. Microbiol.">
        <title>Mediterranean grassland soil C-N compound turnover is dependent on rainfall and depth, and is mediated by genomically divergent microorganisms.</title>
        <authorList>
            <person name="Diamond S."/>
            <person name="Andeer P.F."/>
            <person name="Li Z."/>
            <person name="Crits-Christoph A."/>
            <person name="Burstein D."/>
            <person name="Anantharaman K."/>
            <person name="Lane K.R."/>
            <person name="Thomas B.C."/>
            <person name="Pan C."/>
            <person name="Northen T.R."/>
            <person name="Banfield J.F."/>
        </authorList>
    </citation>
    <scope>NUCLEOTIDE SEQUENCE [LARGE SCALE GENOMIC DNA]</scope>
    <source>
        <strain evidence="10">WS_9</strain>
    </source>
</reference>
<dbReference type="InterPro" id="IPR004338">
    <property type="entry name" value="NqrB/RnfD"/>
</dbReference>
<evidence type="ECO:0000256" key="4">
    <source>
        <dbReference type="ARBA" id="ARBA00022643"/>
    </source>
</evidence>
<evidence type="ECO:0000256" key="1">
    <source>
        <dbReference type="ARBA" id="ARBA00022448"/>
    </source>
</evidence>
<keyword evidence="3" id="KW-0285">Flavoprotein</keyword>
<sequence length="305" mass="33463">MTTRDEALARSGRRFDPRWWQICCLSALLTYGIFWLSFDVPPTQIAATIGTALAVQWVLTRALKIPTFEWKSALISGLGLCFLFRANEWWLAAVTASIAIGSKFFIRWHGKHIWNPTNIALALMMLVLPAQAWVSPGQWGSGPTLAYAMACGGAFVVNRSARSDTSIAFIAAFAAILFGRSLWLGEPMTIPLHRLENGALMIFTFHMISDPKTTPNTRAGRILFACLVAAGAAFVAFVLFRPNGPIWALAALAPVVPLIDRFLPGPRYDWKRPVTGPLWKGDSREPMAARARDLPGGRLVGAGRV</sequence>
<proteinExistence type="predicted"/>
<dbReference type="Pfam" id="PF03116">
    <property type="entry name" value="NQR2_RnfD_RnfE"/>
    <property type="match status" value="1"/>
</dbReference>
<feature type="transmembrane region" description="Helical" evidence="9">
    <location>
        <begin position="113"/>
        <end position="134"/>
    </location>
</feature>
<feature type="transmembrane region" description="Helical" evidence="9">
    <location>
        <begin position="220"/>
        <end position="240"/>
    </location>
</feature>